<keyword evidence="2" id="KW-1185">Reference proteome</keyword>
<evidence type="ECO:0000313" key="2">
    <source>
        <dbReference type="Proteomes" id="UP000006034"/>
    </source>
</evidence>
<dbReference type="PROSITE" id="PS51257">
    <property type="entry name" value="PROKAR_LIPOPROTEIN"/>
    <property type="match status" value="1"/>
</dbReference>
<gene>
    <name evidence="1" type="ORF">HMPREF0179_00909</name>
</gene>
<dbReference type="Proteomes" id="UP000006034">
    <property type="component" value="Unassembled WGS sequence"/>
</dbReference>
<dbReference type="EMBL" id="ADCP02000001">
    <property type="protein sequence ID" value="EFV45312.1"/>
    <property type="molecule type" value="Genomic_DNA"/>
</dbReference>
<dbReference type="HOGENOM" id="CLU_158447_3_0_7"/>
<sequence>MKRLSAILLVGALVFGTVGCTNMNKTQQGLLSGAAGGAILGAGLGALTGGSGTTGALIGGGLGALAGGIYGHSK</sequence>
<protein>
    <submittedName>
        <fullName evidence="1">Uncharacterized protein</fullName>
    </submittedName>
</protein>
<dbReference type="AlphaFoldDB" id="E5Y3Z8"/>
<organism evidence="1 2">
    <name type="scientific">Bilophila wadsworthia (strain 3_1_6)</name>
    <dbReference type="NCBI Taxonomy" id="563192"/>
    <lineage>
        <taxon>Bacteria</taxon>
        <taxon>Pseudomonadati</taxon>
        <taxon>Thermodesulfobacteriota</taxon>
        <taxon>Desulfovibrionia</taxon>
        <taxon>Desulfovibrionales</taxon>
        <taxon>Desulfovibrionaceae</taxon>
        <taxon>Bilophila</taxon>
    </lineage>
</organism>
<name>E5Y3Z8_BILW3</name>
<dbReference type="STRING" id="563192.HMPREF0179_00909"/>
<evidence type="ECO:0000313" key="1">
    <source>
        <dbReference type="EMBL" id="EFV45312.1"/>
    </source>
</evidence>
<comment type="caution">
    <text evidence="1">The sequence shown here is derived from an EMBL/GenBank/DDBJ whole genome shotgun (WGS) entry which is preliminary data.</text>
</comment>
<accession>E5Y3Z8</accession>
<proteinExistence type="predicted"/>
<dbReference type="GeneID" id="78086044"/>
<reference evidence="1 2" key="1">
    <citation type="submission" date="2010-10" db="EMBL/GenBank/DDBJ databases">
        <authorList>
            <consortium name="The Broad Institute Genome Sequencing Platform"/>
            <person name="Ward D."/>
            <person name="Earl A."/>
            <person name="Feldgarden M."/>
            <person name="Young S.K."/>
            <person name="Gargeya S."/>
            <person name="Zeng Q."/>
            <person name="Alvarado L."/>
            <person name="Berlin A."/>
            <person name="Bochicchio J."/>
            <person name="Chapman S.B."/>
            <person name="Chen Z."/>
            <person name="Freedman E."/>
            <person name="Gellesch M."/>
            <person name="Goldberg J."/>
            <person name="Griggs A."/>
            <person name="Gujja S."/>
            <person name="Heilman E."/>
            <person name="Heiman D."/>
            <person name="Howarth C."/>
            <person name="Mehta T."/>
            <person name="Neiman D."/>
            <person name="Pearson M."/>
            <person name="Roberts A."/>
            <person name="Saif S."/>
            <person name="Shea T."/>
            <person name="Shenoy N."/>
            <person name="Sisk P."/>
            <person name="Stolte C."/>
            <person name="Sykes S."/>
            <person name="White J."/>
            <person name="Yandava C."/>
            <person name="Allen-Vercoe E."/>
            <person name="Sibley C."/>
            <person name="Ambrose C.E."/>
            <person name="Strauss J."/>
            <person name="Daigneault M."/>
            <person name="Haas B."/>
            <person name="Nusbaum C."/>
            <person name="Birren B."/>
        </authorList>
    </citation>
    <scope>NUCLEOTIDE SEQUENCE [LARGE SCALE GENOMIC DNA]</scope>
    <source>
        <strain evidence="1 2">3_1_6</strain>
    </source>
</reference>
<reference evidence="1 2" key="2">
    <citation type="submission" date="2013-04" db="EMBL/GenBank/DDBJ databases">
        <title>The Genome Sequence of Bilophila wadsworthia 3_1_6.</title>
        <authorList>
            <consortium name="The Broad Institute Genomics Platform"/>
            <person name="Earl A."/>
            <person name="Ward D."/>
            <person name="Feldgarden M."/>
            <person name="Gevers D."/>
            <person name="Sibley C."/>
            <person name="Strauss J."/>
            <person name="Allen-Vercoe E."/>
            <person name="Walker B."/>
            <person name="Young S."/>
            <person name="Zeng Q."/>
            <person name="Gargeya S."/>
            <person name="Fitzgerald M."/>
            <person name="Haas B."/>
            <person name="Abouelleil A."/>
            <person name="Allen A.W."/>
            <person name="Alvarado L."/>
            <person name="Arachchi H.M."/>
            <person name="Berlin A.M."/>
            <person name="Chapman S.B."/>
            <person name="Gainer-Dewar J."/>
            <person name="Goldberg J."/>
            <person name="Griggs A."/>
            <person name="Gujja S."/>
            <person name="Hansen M."/>
            <person name="Howarth C."/>
            <person name="Imamovic A."/>
            <person name="Ireland A."/>
            <person name="Larimer J."/>
            <person name="McCowan C."/>
            <person name="Murphy C."/>
            <person name="Pearson M."/>
            <person name="Poon T.W."/>
            <person name="Priest M."/>
            <person name="Roberts A."/>
            <person name="Saif S."/>
            <person name="Shea T."/>
            <person name="Sisk P."/>
            <person name="Sykes S."/>
            <person name="Wortman J."/>
            <person name="Nusbaum C."/>
            <person name="Birren B."/>
        </authorList>
    </citation>
    <scope>NUCLEOTIDE SEQUENCE [LARGE SCALE GENOMIC DNA]</scope>
    <source>
        <strain evidence="1 2">3_1_6</strain>
    </source>
</reference>
<dbReference type="RefSeq" id="WP_005025488.1">
    <property type="nucleotide sequence ID" value="NZ_KE150238.1"/>
</dbReference>
<dbReference type="eggNOG" id="ENOG503311Y">
    <property type="taxonomic scope" value="Bacteria"/>
</dbReference>